<gene>
    <name evidence="2" type="ORF">ACFQPF_09770</name>
</gene>
<dbReference type="PANTHER" id="PTHR35333:SF3">
    <property type="entry name" value="BETA-LACTAMASE-TYPE TRANSPEPTIDASE FOLD CONTAINING PROTEIN"/>
    <property type="match status" value="1"/>
</dbReference>
<reference evidence="3" key="1">
    <citation type="journal article" date="2019" name="Int. J. Syst. Evol. Microbiol.">
        <title>The Global Catalogue of Microorganisms (GCM) 10K type strain sequencing project: providing services to taxonomists for standard genome sequencing and annotation.</title>
        <authorList>
            <consortium name="The Broad Institute Genomics Platform"/>
            <consortium name="The Broad Institute Genome Sequencing Center for Infectious Disease"/>
            <person name="Wu L."/>
            <person name="Ma J."/>
        </authorList>
    </citation>
    <scope>NUCLEOTIDE SEQUENCE [LARGE SCALE GENOMIC DNA]</scope>
    <source>
        <strain evidence="3">NBRC 106396</strain>
    </source>
</reference>
<protein>
    <submittedName>
        <fullName evidence="2">Serine hydrolase</fullName>
    </submittedName>
</protein>
<keyword evidence="2" id="KW-0378">Hydrolase</keyword>
<dbReference type="Proteomes" id="UP001596549">
    <property type="component" value="Unassembled WGS sequence"/>
</dbReference>
<feature type="domain" description="Beta-lactamase class A catalytic" evidence="1">
    <location>
        <begin position="59"/>
        <end position="173"/>
    </location>
</feature>
<comment type="caution">
    <text evidence="2">The sequence shown here is derived from an EMBL/GenBank/DDBJ whole genome shotgun (WGS) entry which is preliminary data.</text>
</comment>
<accession>A0ABW2NQ62</accession>
<dbReference type="Pfam" id="PF13354">
    <property type="entry name" value="Beta-lactamase2"/>
    <property type="match status" value="1"/>
</dbReference>
<dbReference type="EMBL" id="JBHTCP010000015">
    <property type="protein sequence ID" value="MFC7371967.1"/>
    <property type="molecule type" value="Genomic_DNA"/>
</dbReference>
<dbReference type="Gene3D" id="3.40.710.10">
    <property type="entry name" value="DD-peptidase/beta-lactamase superfamily"/>
    <property type="match status" value="1"/>
</dbReference>
<dbReference type="GO" id="GO:0016787">
    <property type="term" value="F:hydrolase activity"/>
    <property type="evidence" value="ECO:0007669"/>
    <property type="project" value="UniProtKB-KW"/>
</dbReference>
<keyword evidence="3" id="KW-1185">Reference proteome</keyword>
<evidence type="ECO:0000259" key="1">
    <source>
        <dbReference type="Pfam" id="PF13354"/>
    </source>
</evidence>
<evidence type="ECO:0000313" key="3">
    <source>
        <dbReference type="Proteomes" id="UP001596549"/>
    </source>
</evidence>
<dbReference type="InterPro" id="IPR000871">
    <property type="entry name" value="Beta-lactam_class-A"/>
</dbReference>
<dbReference type="InterPro" id="IPR045155">
    <property type="entry name" value="Beta-lactam_cat"/>
</dbReference>
<dbReference type="SUPFAM" id="SSF56601">
    <property type="entry name" value="beta-lactamase/transpeptidase-like"/>
    <property type="match status" value="1"/>
</dbReference>
<organism evidence="2 3">
    <name type="scientific">Fictibacillus iocasae</name>
    <dbReference type="NCBI Taxonomy" id="2715437"/>
    <lineage>
        <taxon>Bacteria</taxon>
        <taxon>Bacillati</taxon>
        <taxon>Bacillota</taxon>
        <taxon>Bacilli</taxon>
        <taxon>Bacillales</taxon>
        <taxon>Fictibacillaceae</taxon>
        <taxon>Fictibacillus</taxon>
    </lineage>
</organism>
<proteinExistence type="predicted"/>
<dbReference type="InterPro" id="IPR012338">
    <property type="entry name" value="Beta-lactam/transpept-like"/>
</dbReference>
<name>A0ABW2NQ62_9BACL</name>
<dbReference type="PANTHER" id="PTHR35333">
    <property type="entry name" value="BETA-LACTAMASE"/>
    <property type="match status" value="1"/>
</dbReference>
<sequence>MMLVIIAVLAIVLVILLCIYLLNRSAKKADYQAILTYIEENKEKGSCAIGVRKNGQLILAENLQAVLPLASTSKIIIAIAFAKQCGSGILNSGQFVSLGELHNYYIPKTDGNAHSDWLTYLAEEGLLKDNQTTLLEVAKGMMMFSSNANSEYLIDLVGADSLQKTIEELGLKTHEPIFPFVSSLYIPGYMKQQQGMREKKTLVKELKGLSREDYRKLAWEIHTLLKQKGPDMGVPLLLDQVFQEIWSKQFISASAEDYLTVLRMLNEKTMFSLEIQHYLDEVLEDVMKDPGNQVNLIHSGCKGGSTSTVLTNAVYAKDKKGNMTEIVFMASELDPLTSLKLQHGLNDFVLQALYNEKILRCEQTNKR</sequence>
<dbReference type="RefSeq" id="WP_379749078.1">
    <property type="nucleotide sequence ID" value="NZ_JBHTCP010000015.1"/>
</dbReference>
<evidence type="ECO:0000313" key="2">
    <source>
        <dbReference type="EMBL" id="MFC7371967.1"/>
    </source>
</evidence>